<dbReference type="SUPFAM" id="SSF46565">
    <property type="entry name" value="Chaperone J-domain"/>
    <property type="match status" value="1"/>
</dbReference>
<reference evidence="2 3" key="1">
    <citation type="submission" date="2012-02" db="EMBL/GenBank/DDBJ databases">
        <title>Improved High-Quality Draft genome of Joostella marina DSM 19592.</title>
        <authorList>
            <consortium name="US DOE Joint Genome Institute (JGI-PGF)"/>
            <person name="Lucas S."/>
            <person name="Copeland A."/>
            <person name="Lapidus A."/>
            <person name="Bruce D."/>
            <person name="Goodwin L."/>
            <person name="Pitluck S."/>
            <person name="Peters L."/>
            <person name="Chertkov O."/>
            <person name="Ovchinnikova G."/>
            <person name="Kyrpides N."/>
            <person name="Mavromatis K."/>
            <person name="Detter J.C."/>
            <person name="Han C."/>
            <person name="Land M."/>
            <person name="Hauser L."/>
            <person name="Markowitz V."/>
            <person name="Cheng J.-F."/>
            <person name="Hugenholtz P."/>
            <person name="Woyke T."/>
            <person name="Wu D."/>
            <person name="Tindall B."/>
            <person name="Brambilla E."/>
            <person name="Klenk H.-P."/>
            <person name="Eisen J.A."/>
        </authorList>
    </citation>
    <scope>NUCLEOTIDE SEQUENCE [LARGE SCALE GENOMIC DNA]</scope>
    <source>
        <strain evidence="2 3">DSM 19592</strain>
    </source>
</reference>
<dbReference type="Gene3D" id="1.10.287.110">
    <property type="entry name" value="DnaJ domain"/>
    <property type="match status" value="1"/>
</dbReference>
<dbReference type="EMBL" id="JH651379">
    <property type="protein sequence ID" value="EIJ38117.1"/>
    <property type="molecule type" value="Genomic_DNA"/>
</dbReference>
<feature type="transmembrane region" description="Helical" evidence="1">
    <location>
        <begin position="27"/>
        <end position="44"/>
    </location>
</feature>
<dbReference type="eggNOG" id="ENOG5033KAR">
    <property type="taxonomic scope" value="Bacteria"/>
</dbReference>
<dbReference type="HOGENOM" id="CLU_151860_0_0_10"/>
<evidence type="ECO:0000313" key="3">
    <source>
        <dbReference type="Proteomes" id="UP000004690"/>
    </source>
</evidence>
<dbReference type="OrthoDB" id="1447419at2"/>
<keyword evidence="1" id="KW-0472">Membrane</keyword>
<name>I3C3C4_9FLAO</name>
<keyword evidence="3" id="KW-1185">Reference proteome</keyword>
<dbReference type="Proteomes" id="UP000004690">
    <property type="component" value="Unassembled WGS sequence"/>
</dbReference>
<organism evidence="2 3">
    <name type="scientific">Galbibacter orientalis DSM 19592</name>
    <dbReference type="NCBI Taxonomy" id="926559"/>
    <lineage>
        <taxon>Bacteria</taxon>
        <taxon>Pseudomonadati</taxon>
        <taxon>Bacteroidota</taxon>
        <taxon>Flavobacteriia</taxon>
        <taxon>Flavobacteriales</taxon>
        <taxon>Flavobacteriaceae</taxon>
        <taxon>Galbibacter</taxon>
    </lineage>
</organism>
<dbReference type="InterPro" id="IPR036869">
    <property type="entry name" value="J_dom_sf"/>
</dbReference>
<proteinExistence type="predicted"/>
<dbReference type="STRING" id="926559.JoomaDRAFT_1097"/>
<dbReference type="AlphaFoldDB" id="I3C3C4"/>
<protein>
    <submittedName>
        <fullName evidence="2">Uncharacterized protein</fullName>
    </submittedName>
</protein>
<evidence type="ECO:0000256" key="1">
    <source>
        <dbReference type="SAM" id="Phobius"/>
    </source>
</evidence>
<keyword evidence="1" id="KW-0812">Transmembrane</keyword>
<sequence>MKNISLFIQTNKEVEVLANTDIDILPFWMWIAIGELIIIIALFLKLKTKKKQLAFGGLTKNKVRKAKEVDVDMGDLMNSINNSKNLYKELSRSCHPDRFINSNKQKKAEEIFQEISENKRNFKKLMELKQEAITELNIKIK</sequence>
<dbReference type="RefSeq" id="WP_008611237.1">
    <property type="nucleotide sequence ID" value="NZ_JH651379.1"/>
</dbReference>
<keyword evidence="1" id="KW-1133">Transmembrane helix</keyword>
<gene>
    <name evidence="2" type="ORF">JoomaDRAFT_1097</name>
</gene>
<accession>I3C3C4</accession>
<evidence type="ECO:0000313" key="2">
    <source>
        <dbReference type="EMBL" id="EIJ38117.1"/>
    </source>
</evidence>